<dbReference type="Proteomes" id="UP000045706">
    <property type="component" value="Unassembled WGS sequence"/>
</dbReference>
<dbReference type="AlphaFoldDB" id="A0A0G4M6G0"/>
<proteinExistence type="predicted"/>
<dbReference type="EMBL" id="CVQI01022225">
    <property type="protein sequence ID" value="CRK29878.1"/>
    <property type="molecule type" value="Genomic_DNA"/>
</dbReference>
<protein>
    <submittedName>
        <fullName evidence="1">Uncharacterized protein</fullName>
    </submittedName>
</protein>
<reference evidence="2" key="1">
    <citation type="submission" date="2015-05" db="EMBL/GenBank/DDBJ databases">
        <authorList>
            <person name="Fogelqvist Johan"/>
        </authorList>
    </citation>
    <scope>NUCLEOTIDE SEQUENCE [LARGE SCALE GENOMIC DNA]</scope>
</reference>
<name>A0A0G4M6G0_VERLO</name>
<organism evidence="1 2">
    <name type="scientific">Verticillium longisporum</name>
    <name type="common">Verticillium dahliae var. longisporum</name>
    <dbReference type="NCBI Taxonomy" id="100787"/>
    <lineage>
        <taxon>Eukaryota</taxon>
        <taxon>Fungi</taxon>
        <taxon>Dikarya</taxon>
        <taxon>Ascomycota</taxon>
        <taxon>Pezizomycotina</taxon>
        <taxon>Sordariomycetes</taxon>
        <taxon>Hypocreomycetidae</taxon>
        <taxon>Glomerellales</taxon>
        <taxon>Plectosphaerellaceae</taxon>
        <taxon>Verticillium</taxon>
    </lineage>
</organism>
<evidence type="ECO:0000313" key="1">
    <source>
        <dbReference type="EMBL" id="CRK29878.1"/>
    </source>
</evidence>
<sequence>MAMHCSAFNSIGNLEVLIIRNWVGLVIMDAEFMRAILLGACRHILREQPGDLNIRRLALQYRQACIQALRNSIGGIPPVINSLTFAKALALAFDEFSCGEIDLAGPHLRGAITMAEVSGGSEALGLTELLEQMYQRLSIDKVSPELILVRCD</sequence>
<gene>
    <name evidence="1" type="ORF">BN1723_014307</name>
</gene>
<evidence type="ECO:0000313" key="2">
    <source>
        <dbReference type="Proteomes" id="UP000045706"/>
    </source>
</evidence>
<accession>A0A0G4M6G0</accession>